<feature type="region of interest" description="Disordered" evidence="1">
    <location>
        <begin position="1"/>
        <end position="21"/>
    </location>
</feature>
<dbReference type="Gramene" id="TraesCS5A02G314200.3">
    <property type="protein sequence ID" value="TraesCS5A02G314200.3"/>
    <property type="gene ID" value="TraesCS5A02G314200"/>
</dbReference>
<evidence type="ECO:0000256" key="1">
    <source>
        <dbReference type="SAM" id="MobiDB-lite"/>
    </source>
</evidence>
<protein>
    <submittedName>
        <fullName evidence="2">Uncharacterized protein</fullName>
    </submittedName>
</protein>
<sequence length="191" mass="20429">MLIDKTCWKDKDLPKSKKNDEAESQGSIDMFKLYNLKPALPTTFLVPDFSDKDMCEKINFAIDKSLFLSSDHEKNQIDMEKAGKGDALVLEPLRRSKSYHGDGFCDAPSFDLGIDGDAPAPALAIETAEAGMICIDECELDLAAVNEGCDAADAGKAIAQKLDVGSPENCHTPICAEPEAGMSSSSGPPIA</sequence>
<dbReference type="Proteomes" id="UP000019116">
    <property type="component" value="Chromosome 5A"/>
</dbReference>
<reference evidence="2" key="2">
    <citation type="submission" date="2018-10" db="UniProtKB">
        <authorList>
            <consortium name="EnsemblPlants"/>
        </authorList>
    </citation>
    <scope>IDENTIFICATION</scope>
</reference>
<evidence type="ECO:0000313" key="2">
    <source>
        <dbReference type="EnsemblPlants" id="TraesCS5A02G314200.3"/>
    </source>
</evidence>
<dbReference type="EnsemblPlants" id="TraesCS5A02G314200.3">
    <property type="protein sequence ID" value="TraesCS5A02G314200.3"/>
    <property type="gene ID" value="TraesCS5A02G314200"/>
</dbReference>
<keyword evidence="3" id="KW-1185">Reference proteome</keyword>
<organism evidence="2">
    <name type="scientific">Triticum aestivum</name>
    <name type="common">Wheat</name>
    <dbReference type="NCBI Taxonomy" id="4565"/>
    <lineage>
        <taxon>Eukaryota</taxon>
        <taxon>Viridiplantae</taxon>
        <taxon>Streptophyta</taxon>
        <taxon>Embryophyta</taxon>
        <taxon>Tracheophyta</taxon>
        <taxon>Spermatophyta</taxon>
        <taxon>Magnoliopsida</taxon>
        <taxon>Liliopsida</taxon>
        <taxon>Poales</taxon>
        <taxon>Poaceae</taxon>
        <taxon>BOP clade</taxon>
        <taxon>Pooideae</taxon>
        <taxon>Triticodae</taxon>
        <taxon>Triticeae</taxon>
        <taxon>Triticinae</taxon>
        <taxon>Triticum</taxon>
    </lineage>
</organism>
<proteinExistence type="predicted"/>
<dbReference type="AlphaFoldDB" id="A0A3B6KM21"/>
<reference evidence="2" key="1">
    <citation type="submission" date="2018-08" db="EMBL/GenBank/DDBJ databases">
        <authorList>
            <person name="Rossello M."/>
        </authorList>
    </citation>
    <scope>NUCLEOTIDE SEQUENCE [LARGE SCALE GENOMIC DNA]</scope>
    <source>
        <strain evidence="2">cv. Chinese Spring</strain>
    </source>
</reference>
<accession>A0A3B6KM21</accession>
<evidence type="ECO:0000313" key="3">
    <source>
        <dbReference type="Proteomes" id="UP000019116"/>
    </source>
</evidence>
<dbReference type="Gramene" id="TraesCS5A03G0763600.3">
    <property type="protein sequence ID" value="TraesCS5A03G0763600.3.CDS"/>
    <property type="gene ID" value="TraesCS5A03G0763600"/>
</dbReference>
<dbReference type="OrthoDB" id="10529430at2759"/>
<name>A0A3B6KM21_WHEAT</name>